<reference evidence="3" key="1">
    <citation type="journal article" date="2017" name="Acta Aliment.">
        <title>Plant polysaccharide degrading enzyme system of Thermpbifida cellulosilytica TB100 revealed by de novo genome project data.</title>
        <authorList>
            <person name="Toth A."/>
            <person name="Baka E."/>
            <person name="Luzics S."/>
            <person name="Bata-Vidacs I."/>
            <person name="Nagy I."/>
            <person name="Balint B."/>
            <person name="Herceg R."/>
            <person name="Olasz F."/>
            <person name="Wilk T."/>
            <person name="Nagy T."/>
            <person name="Kriszt B."/>
            <person name="Nagy I."/>
            <person name="Kukolya J."/>
        </authorList>
    </citation>
    <scope>NUCLEOTIDE SEQUENCE [LARGE SCALE GENOMIC DNA]</scope>
    <source>
        <strain evidence="3">TB100</strain>
    </source>
</reference>
<comment type="caution">
    <text evidence="2">The sequence shown here is derived from an EMBL/GenBank/DDBJ whole genome shotgun (WGS) entry which is preliminary data.</text>
</comment>
<dbReference type="EMBL" id="LGEM01000010">
    <property type="protein sequence ID" value="KUP98394.1"/>
    <property type="molecule type" value="Genomic_DNA"/>
</dbReference>
<organism evidence="2 3">
    <name type="scientific">Thermobifida cellulosilytica TB100</name>
    <dbReference type="NCBI Taxonomy" id="665004"/>
    <lineage>
        <taxon>Bacteria</taxon>
        <taxon>Bacillati</taxon>
        <taxon>Actinomycetota</taxon>
        <taxon>Actinomycetes</taxon>
        <taxon>Streptosporangiales</taxon>
        <taxon>Nocardiopsidaceae</taxon>
        <taxon>Thermobifida</taxon>
    </lineage>
</organism>
<proteinExistence type="predicted"/>
<protein>
    <submittedName>
        <fullName evidence="2">Uncharacterized protein</fullName>
    </submittedName>
</protein>
<feature type="compositionally biased region" description="Basic residues" evidence="1">
    <location>
        <begin position="32"/>
        <end position="42"/>
    </location>
</feature>
<accession>A0A147KM62</accession>
<gene>
    <name evidence="2" type="ORF">AC529_01715</name>
</gene>
<dbReference type="Proteomes" id="UP000074382">
    <property type="component" value="Unassembled WGS sequence"/>
</dbReference>
<evidence type="ECO:0000313" key="3">
    <source>
        <dbReference type="Proteomes" id="UP000074382"/>
    </source>
</evidence>
<evidence type="ECO:0000313" key="2">
    <source>
        <dbReference type="EMBL" id="KUP98394.1"/>
    </source>
</evidence>
<sequence>MIHTTTVTRYRDDYTRGYYSACTCGWESPTHATRRGARRDGRRHLDQVAPPPEQPALPGLDLASWGA</sequence>
<dbReference type="PATRIC" id="fig|665004.4.peg.4213"/>
<dbReference type="AlphaFoldDB" id="A0A147KM62"/>
<evidence type="ECO:0000256" key="1">
    <source>
        <dbReference type="SAM" id="MobiDB-lite"/>
    </source>
</evidence>
<dbReference type="STRING" id="665004.AC529_01715"/>
<feature type="region of interest" description="Disordered" evidence="1">
    <location>
        <begin position="30"/>
        <end position="67"/>
    </location>
</feature>
<name>A0A147KM62_THECS</name>
<dbReference type="RefSeq" id="WP_068758747.1">
    <property type="nucleotide sequence ID" value="NZ_KQ950191.1"/>
</dbReference>
<keyword evidence="3" id="KW-1185">Reference proteome</keyword>